<name>A0A4C1WRY7_EUMVA</name>
<evidence type="ECO:0000256" key="1">
    <source>
        <dbReference type="SAM" id="MobiDB-lite"/>
    </source>
</evidence>
<comment type="caution">
    <text evidence="2">The sequence shown here is derived from an EMBL/GenBank/DDBJ whole genome shotgun (WGS) entry which is preliminary data.</text>
</comment>
<reference evidence="2 3" key="1">
    <citation type="journal article" date="2019" name="Commun. Biol.">
        <title>The bagworm genome reveals a unique fibroin gene that provides high tensile strength.</title>
        <authorList>
            <person name="Kono N."/>
            <person name="Nakamura H."/>
            <person name="Ohtoshi R."/>
            <person name="Tomita M."/>
            <person name="Numata K."/>
            <person name="Arakawa K."/>
        </authorList>
    </citation>
    <scope>NUCLEOTIDE SEQUENCE [LARGE SCALE GENOMIC DNA]</scope>
</reference>
<gene>
    <name evidence="2" type="ORF">EVAR_39877_1</name>
</gene>
<accession>A0A4C1WRY7</accession>
<feature type="region of interest" description="Disordered" evidence="1">
    <location>
        <begin position="1"/>
        <end position="22"/>
    </location>
</feature>
<dbReference type="Proteomes" id="UP000299102">
    <property type="component" value="Unassembled WGS sequence"/>
</dbReference>
<feature type="compositionally biased region" description="Basic and acidic residues" evidence="1">
    <location>
        <begin position="9"/>
        <end position="18"/>
    </location>
</feature>
<dbReference type="EMBL" id="BGZK01000632">
    <property type="protein sequence ID" value="GBP53723.1"/>
    <property type="molecule type" value="Genomic_DNA"/>
</dbReference>
<evidence type="ECO:0000313" key="2">
    <source>
        <dbReference type="EMBL" id="GBP53723.1"/>
    </source>
</evidence>
<sequence length="117" mass="13354">MSGPGDWTEGDRSRRLEQPEPLDGCINSTAIYRWRICLFVRGSSTTFFFGRRCGMEDLFVASCLGFFSLGMRATCARYANSRSYRNGHRGSRPLIDTLRQGTILYASHMHITMILYL</sequence>
<evidence type="ECO:0000313" key="3">
    <source>
        <dbReference type="Proteomes" id="UP000299102"/>
    </source>
</evidence>
<dbReference type="AlphaFoldDB" id="A0A4C1WRY7"/>
<protein>
    <submittedName>
        <fullName evidence="2">Uncharacterized protein</fullName>
    </submittedName>
</protein>
<organism evidence="2 3">
    <name type="scientific">Eumeta variegata</name>
    <name type="common">Bagworm moth</name>
    <name type="synonym">Eumeta japonica</name>
    <dbReference type="NCBI Taxonomy" id="151549"/>
    <lineage>
        <taxon>Eukaryota</taxon>
        <taxon>Metazoa</taxon>
        <taxon>Ecdysozoa</taxon>
        <taxon>Arthropoda</taxon>
        <taxon>Hexapoda</taxon>
        <taxon>Insecta</taxon>
        <taxon>Pterygota</taxon>
        <taxon>Neoptera</taxon>
        <taxon>Endopterygota</taxon>
        <taxon>Lepidoptera</taxon>
        <taxon>Glossata</taxon>
        <taxon>Ditrysia</taxon>
        <taxon>Tineoidea</taxon>
        <taxon>Psychidae</taxon>
        <taxon>Oiketicinae</taxon>
        <taxon>Eumeta</taxon>
    </lineage>
</organism>
<keyword evidence="3" id="KW-1185">Reference proteome</keyword>
<proteinExistence type="predicted"/>